<dbReference type="AlphaFoldDB" id="A0A0V0GW17"/>
<proteinExistence type="predicted"/>
<evidence type="ECO:0000313" key="1">
    <source>
        <dbReference type="EMBL" id="JAP12293.1"/>
    </source>
</evidence>
<protein>
    <submittedName>
        <fullName evidence="1">Putative ovule protein</fullName>
    </submittedName>
</protein>
<organism evidence="1">
    <name type="scientific">Solanum chacoense</name>
    <name type="common">Chaco potato</name>
    <dbReference type="NCBI Taxonomy" id="4108"/>
    <lineage>
        <taxon>Eukaryota</taxon>
        <taxon>Viridiplantae</taxon>
        <taxon>Streptophyta</taxon>
        <taxon>Embryophyta</taxon>
        <taxon>Tracheophyta</taxon>
        <taxon>Spermatophyta</taxon>
        <taxon>Magnoliopsida</taxon>
        <taxon>eudicotyledons</taxon>
        <taxon>Gunneridae</taxon>
        <taxon>Pentapetalae</taxon>
        <taxon>asterids</taxon>
        <taxon>lamiids</taxon>
        <taxon>Solanales</taxon>
        <taxon>Solanaceae</taxon>
        <taxon>Solanoideae</taxon>
        <taxon>Solaneae</taxon>
        <taxon>Solanum</taxon>
    </lineage>
</organism>
<name>A0A0V0GW17_SOLCH</name>
<sequence>MALTLTHIYQLLIEMSSTSDFPKRENFSGNYNMKNSSNANFEKRKERKTLLTLLFSPQTPFIFVL</sequence>
<accession>A0A0V0GW17</accession>
<reference evidence="1" key="1">
    <citation type="submission" date="2015-12" db="EMBL/GenBank/DDBJ databases">
        <title>Gene expression during late stages of embryo sac development: a critical building block for successful pollen-pistil interactions.</title>
        <authorList>
            <person name="Liu Y."/>
            <person name="Joly V."/>
            <person name="Sabar M."/>
            <person name="Matton D.P."/>
        </authorList>
    </citation>
    <scope>NUCLEOTIDE SEQUENCE</scope>
</reference>
<dbReference type="EMBL" id="GEDG01029833">
    <property type="protein sequence ID" value="JAP12293.1"/>
    <property type="molecule type" value="Transcribed_RNA"/>
</dbReference>